<accession>A0A1H6EZ94</accession>
<evidence type="ECO:0000313" key="2">
    <source>
        <dbReference type="EMBL" id="SEH03217.1"/>
    </source>
</evidence>
<protein>
    <submittedName>
        <fullName evidence="2">Outer membrane lipoprotein-sorting protein</fullName>
    </submittedName>
</protein>
<gene>
    <name evidence="2" type="ORF">SAMN05444920_13421</name>
</gene>
<reference evidence="2 3" key="1">
    <citation type="submission" date="2016-10" db="EMBL/GenBank/DDBJ databases">
        <authorList>
            <person name="de Groot N.N."/>
        </authorList>
    </citation>
    <scope>NUCLEOTIDE SEQUENCE [LARGE SCALE GENOMIC DNA]</scope>
    <source>
        <strain evidence="2 3">CGMCC 4.7037</strain>
    </source>
</reference>
<dbReference type="SUPFAM" id="SSF89392">
    <property type="entry name" value="Prokaryotic lipoproteins and lipoprotein localization factors"/>
    <property type="match status" value="1"/>
</dbReference>
<name>A0A1H6EZ94_9ACTN</name>
<dbReference type="PANTHER" id="PTHR37507">
    <property type="entry name" value="SPORULATION PROTEIN YDCC"/>
    <property type="match status" value="1"/>
</dbReference>
<dbReference type="Proteomes" id="UP000236732">
    <property type="component" value="Unassembled WGS sequence"/>
</dbReference>
<evidence type="ECO:0000256" key="1">
    <source>
        <dbReference type="SAM" id="MobiDB-lite"/>
    </source>
</evidence>
<keyword evidence="3" id="KW-1185">Reference proteome</keyword>
<dbReference type="Gene3D" id="2.50.20.10">
    <property type="entry name" value="Lipoprotein localisation LolA/LolB/LppX"/>
    <property type="match status" value="1"/>
</dbReference>
<dbReference type="EMBL" id="FNVT01000034">
    <property type="protein sequence ID" value="SEH03217.1"/>
    <property type="molecule type" value="Genomic_DNA"/>
</dbReference>
<feature type="region of interest" description="Disordered" evidence="1">
    <location>
        <begin position="142"/>
        <end position="161"/>
    </location>
</feature>
<dbReference type="OrthoDB" id="4822274at2"/>
<dbReference type="AlphaFoldDB" id="A0A1H6EZ94"/>
<feature type="region of interest" description="Disordered" evidence="1">
    <location>
        <begin position="316"/>
        <end position="337"/>
    </location>
</feature>
<evidence type="ECO:0000313" key="3">
    <source>
        <dbReference type="Proteomes" id="UP000236732"/>
    </source>
</evidence>
<dbReference type="RefSeq" id="WP_103964215.1">
    <property type="nucleotide sequence ID" value="NZ_FNVT01000034.1"/>
</dbReference>
<organism evidence="2 3">
    <name type="scientific">Nonomuraea solani</name>
    <dbReference type="NCBI Taxonomy" id="1144553"/>
    <lineage>
        <taxon>Bacteria</taxon>
        <taxon>Bacillati</taxon>
        <taxon>Actinomycetota</taxon>
        <taxon>Actinomycetes</taxon>
        <taxon>Streptosporangiales</taxon>
        <taxon>Streptosporangiaceae</taxon>
        <taxon>Nonomuraea</taxon>
    </lineage>
</organism>
<keyword evidence="2" id="KW-0449">Lipoprotein</keyword>
<dbReference type="InterPro" id="IPR052944">
    <property type="entry name" value="Sporulation_related"/>
</dbReference>
<sequence length="393" mass="40554">MRRGTFVRWGVPIAAAAVIGAAIGAGPVIAAVSGEPVLPERSAQQLLADAAAATGKAGGIPPMSGTVQQTASLGLPALPQTGEASPLSLLSGSHEVKVWYGAEDKVRVAMPTQLNETNLIVNGGQGWYWESATNTATKLTIKPGTGEKHTTPTPQPSDLTPPQVAERLLAGVDEHTSIRVINTAEVAGRPVYQLVVAPKAEGSLVQEVRIALDGETYVPLQVQVYAKGSAEPAFQVGFTQVTFTPPAPENFTFTPPPGAKVEEKTLGGEELSEQSGHTVDRAEKAKDVAGRLKVVGDGWASVAVVPFSLSDLTAEQAAKPEESGRRFGGGEGGDADPAALAETVLKSATPVSGTWGSGKLIKTKLVTALLTDDGRLLVGAVTPEEITKAAGIK</sequence>
<dbReference type="PANTHER" id="PTHR37507:SF2">
    <property type="entry name" value="SPORULATION PROTEIN YDCC"/>
    <property type="match status" value="1"/>
</dbReference>
<dbReference type="InterPro" id="IPR029046">
    <property type="entry name" value="LolA/LolB/LppX"/>
</dbReference>
<proteinExistence type="predicted"/>